<proteinExistence type="predicted"/>
<gene>
    <name evidence="1" type="ORF">PGTUg99_026820</name>
</gene>
<name>A0A5B0RP33_PUCGR</name>
<organism evidence="1 2">
    <name type="scientific">Puccinia graminis f. sp. tritici</name>
    <dbReference type="NCBI Taxonomy" id="56615"/>
    <lineage>
        <taxon>Eukaryota</taxon>
        <taxon>Fungi</taxon>
        <taxon>Dikarya</taxon>
        <taxon>Basidiomycota</taxon>
        <taxon>Pucciniomycotina</taxon>
        <taxon>Pucciniomycetes</taxon>
        <taxon>Pucciniales</taxon>
        <taxon>Pucciniaceae</taxon>
        <taxon>Puccinia</taxon>
    </lineage>
</organism>
<evidence type="ECO:0000313" key="2">
    <source>
        <dbReference type="Proteomes" id="UP000325313"/>
    </source>
</evidence>
<dbReference type="AlphaFoldDB" id="A0A5B0RP33"/>
<evidence type="ECO:0000313" key="1">
    <source>
        <dbReference type="EMBL" id="KAA1126543.1"/>
    </source>
</evidence>
<comment type="caution">
    <text evidence="1">The sequence shown here is derived from an EMBL/GenBank/DDBJ whole genome shotgun (WGS) entry which is preliminary data.</text>
</comment>
<accession>A0A5B0RP33</accession>
<dbReference type="Proteomes" id="UP000325313">
    <property type="component" value="Unassembled WGS sequence"/>
</dbReference>
<sequence length="120" mass="13680">MEKTIENSKKLWTCAKKPFMNVEKLATESAKSAVRDQINLKFCKELCAFEAEKTAILQEGEELPPHMDQEIPQKLVDMEENQPKKMFNQFLDLKGFDMVMDTPNGGPLRYTTLNGPLTLA</sequence>
<dbReference type="EMBL" id="VDEP01000171">
    <property type="protein sequence ID" value="KAA1126543.1"/>
    <property type="molecule type" value="Genomic_DNA"/>
</dbReference>
<protein>
    <submittedName>
        <fullName evidence="1">Uncharacterized protein</fullName>
    </submittedName>
</protein>
<reference evidence="1 2" key="1">
    <citation type="submission" date="2019-05" db="EMBL/GenBank/DDBJ databases">
        <title>Emergence of the Ug99 lineage of the wheat stem rust pathogen through somatic hybridization.</title>
        <authorList>
            <person name="Li F."/>
            <person name="Upadhyaya N.M."/>
            <person name="Sperschneider J."/>
            <person name="Matny O."/>
            <person name="Nguyen-Phuc H."/>
            <person name="Mago R."/>
            <person name="Raley C."/>
            <person name="Miller M.E."/>
            <person name="Silverstein K.A.T."/>
            <person name="Henningsen E."/>
            <person name="Hirsch C.D."/>
            <person name="Visser B."/>
            <person name="Pretorius Z.A."/>
            <person name="Steffenson B.J."/>
            <person name="Schwessinger B."/>
            <person name="Dodds P.N."/>
            <person name="Figueroa M."/>
        </authorList>
    </citation>
    <scope>NUCLEOTIDE SEQUENCE [LARGE SCALE GENOMIC DNA]</scope>
    <source>
        <strain evidence="1 2">Ug99</strain>
    </source>
</reference>